<keyword evidence="3" id="KW-1185">Reference proteome</keyword>
<protein>
    <recommendedName>
        <fullName evidence="5">MBL fold metallo-hydrolase</fullName>
    </recommendedName>
</protein>
<dbReference type="Proteomes" id="UP000198431">
    <property type="component" value="Unassembled WGS sequence"/>
</dbReference>
<gene>
    <name evidence="1" type="ORF">B0A72_11000</name>
    <name evidence="2" type="ORF">SAMN05444387_0310</name>
</gene>
<reference evidence="2 3" key="2">
    <citation type="submission" date="2016-11" db="EMBL/GenBank/DDBJ databases">
        <authorList>
            <person name="Varghese N."/>
            <person name="Submissions S."/>
        </authorList>
    </citation>
    <scope>NUCLEOTIDE SEQUENCE [LARGE SCALE GENOMIC DNA]</scope>
    <source>
        <strain evidence="2 3">DSM 6368</strain>
    </source>
</reference>
<dbReference type="Gene3D" id="3.60.15.10">
    <property type="entry name" value="Ribonuclease Z/Hydroxyacylglutathione hydrolase-like"/>
    <property type="match status" value="1"/>
</dbReference>
<dbReference type="Proteomes" id="UP000184216">
    <property type="component" value="Unassembled WGS sequence"/>
</dbReference>
<evidence type="ECO:0000313" key="2">
    <source>
        <dbReference type="EMBL" id="SHL31930.1"/>
    </source>
</evidence>
<comment type="caution">
    <text evidence="1">The sequence shown here is derived from an EMBL/GenBank/DDBJ whole genome shotgun (WGS) entry which is preliminary data.</text>
</comment>
<name>A0AB36P2K0_9FLAO</name>
<dbReference type="PANTHER" id="PTHR30619:SF1">
    <property type="entry name" value="RECOMBINATION PROTEIN 2"/>
    <property type="match status" value="1"/>
</dbReference>
<dbReference type="EMBL" id="MUHB01000008">
    <property type="protein sequence ID" value="OXB04997.1"/>
    <property type="molecule type" value="Genomic_DNA"/>
</dbReference>
<dbReference type="SUPFAM" id="SSF56281">
    <property type="entry name" value="Metallo-hydrolase/oxidoreductase"/>
    <property type="match status" value="1"/>
</dbReference>
<dbReference type="InterPro" id="IPR036866">
    <property type="entry name" value="RibonucZ/Hydroxyglut_hydro"/>
</dbReference>
<evidence type="ECO:0008006" key="5">
    <source>
        <dbReference type="Google" id="ProtNLM"/>
    </source>
</evidence>
<dbReference type="RefSeq" id="WP_073393225.1">
    <property type="nucleotide sequence ID" value="NZ_FRBX01000001.1"/>
</dbReference>
<accession>A0AB36P2K0</accession>
<evidence type="ECO:0000313" key="1">
    <source>
        <dbReference type="EMBL" id="OXB04997.1"/>
    </source>
</evidence>
<evidence type="ECO:0000313" key="3">
    <source>
        <dbReference type="Proteomes" id="UP000184216"/>
    </source>
</evidence>
<sequence length="339" mass="39168">MDFVIDFLYVGDGDGIIIWGRNPNEEDFVFFLDGGNQGFGTKIINHYKEWIKPYLYKTKTIAFINSHPHADHINGLIEIVKELGEEMTWGIYNDPVKFISEELRENIKQSALRKEDADIDHLYKSFQKVQELNELCEQYNIQKFEALSDAFNYEEIKIVSPSREFYTSKVQLFTNIDFLKKVDYSKSFTEVNEILESLKPCDIVDEKNDASPENLSSTVIELIDSNNERYLLTSDSGVESFDDMEKNGFNTENLNFVQLPHHGSRRNISTNWIGKFAPKMFLISAEGNEKHPRKAVLNCIKKNLPNCKIYSTHKNKGTISYTTNKSVFPDRNWGNAEPI</sequence>
<dbReference type="AlphaFoldDB" id="A0AB36P2K0"/>
<dbReference type="InterPro" id="IPR052159">
    <property type="entry name" value="Competence_DNA_uptake"/>
</dbReference>
<dbReference type="PANTHER" id="PTHR30619">
    <property type="entry name" value="DNA INTERNALIZATION/COMPETENCE PROTEIN COMEC/REC2"/>
    <property type="match status" value="1"/>
</dbReference>
<dbReference type="EMBL" id="FRBX01000001">
    <property type="protein sequence ID" value="SHL31930.1"/>
    <property type="molecule type" value="Genomic_DNA"/>
</dbReference>
<proteinExistence type="predicted"/>
<organism evidence="1 4">
    <name type="scientific">Flavobacterium pectinovorum</name>
    <dbReference type="NCBI Taxonomy" id="29533"/>
    <lineage>
        <taxon>Bacteria</taxon>
        <taxon>Pseudomonadati</taxon>
        <taxon>Bacteroidota</taxon>
        <taxon>Flavobacteriia</taxon>
        <taxon>Flavobacteriales</taxon>
        <taxon>Flavobacteriaceae</taxon>
        <taxon>Flavobacterium</taxon>
    </lineage>
</organism>
<evidence type="ECO:0000313" key="4">
    <source>
        <dbReference type="Proteomes" id="UP000198431"/>
    </source>
</evidence>
<reference evidence="1 4" key="1">
    <citation type="submission" date="2016-11" db="EMBL/GenBank/DDBJ databases">
        <title>Whole genomes of Flavobacteriaceae.</title>
        <authorList>
            <person name="Stine C."/>
            <person name="Li C."/>
            <person name="Tadesse D."/>
        </authorList>
    </citation>
    <scope>NUCLEOTIDE SEQUENCE [LARGE SCALE GENOMIC DNA]</scope>
    <source>
        <strain evidence="1 4">ATCC 19366</strain>
    </source>
</reference>